<feature type="coiled-coil region" evidence="2">
    <location>
        <begin position="194"/>
        <end position="228"/>
    </location>
</feature>
<dbReference type="SUPFAM" id="SSF111369">
    <property type="entry name" value="HlyD-like secretion proteins"/>
    <property type="match status" value="3"/>
</dbReference>
<dbReference type="Pfam" id="PF25876">
    <property type="entry name" value="HH_MFP_RND"/>
    <property type="match status" value="1"/>
</dbReference>
<evidence type="ECO:0000256" key="2">
    <source>
        <dbReference type="SAM" id="Coils"/>
    </source>
</evidence>
<keyword evidence="9" id="KW-1185">Reference proteome</keyword>
<evidence type="ECO:0000256" key="3">
    <source>
        <dbReference type="SAM" id="MobiDB-lite"/>
    </source>
</evidence>
<sequence length="387" mass="41848">MSEQINKNETDGTNCPDNSTETNHTSDTAQNTPPKQAQWQPKKQSILGKILILGLVLAGVFGILYAYQLPPFMPKFVETDNAYVRGKPVVVSPKVAGYVKEIMVQDYEWVEQGQPLVQIETDQYEMKLAQAQAGVKAQEVSLQKIKQANNSAVANVAVMDANIASAKATLDNAKVQFNRMSELVKMNAVSRQEYDNAKTNVQKAEAGLQQAQAQKKNAEQEIANVGVNEQSNLVAIDNAKAGLNLAELELSQTLIKAPTSGRLGEISVKQGQLVSVGTALMSVVPPEHWLIANIKETEIASIAVGNTAQIEIDALGGKTVLTGKVVQIAPATGSEFSSTKTDPSTGNFIKITQRIPVKIEFDKGQDFIKDISIGMSARVKIDKTTLK</sequence>
<evidence type="ECO:0000256" key="4">
    <source>
        <dbReference type="SAM" id="Phobius"/>
    </source>
</evidence>
<evidence type="ECO:0000313" key="8">
    <source>
        <dbReference type="EMBL" id="SIS04134.1"/>
    </source>
</evidence>
<dbReference type="EMBL" id="FTNU01000017">
    <property type="protein sequence ID" value="SIS04134.1"/>
    <property type="molecule type" value="Genomic_DNA"/>
</dbReference>
<dbReference type="PANTHER" id="PTHR30386">
    <property type="entry name" value="MEMBRANE FUSION SUBUNIT OF EMRAB-TOLC MULTIDRUG EFFLUX PUMP"/>
    <property type="match status" value="1"/>
</dbReference>
<evidence type="ECO:0000259" key="5">
    <source>
        <dbReference type="Pfam" id="PF25876"/>
    </source>
</evidence>
<dbReference type="GO" id="GO:0055085">
    <property type="term" value="P:transmembrane transport"/>
    <property type="evidence" value="ECO:0007669"/>
    <property type="project" value="InterPro"/>
</dbReference>
<evidence type="ECO:0000259" key="7">
    <source>
        <dbReference type="Pfam" id="PF25963"/>
    </source>
</evidence>
<dbReference type="Gene3D" id="1.10.287.470">
    <property type="entry name" value="Helix hairpin bin"/>
    <property type="match status" value="1"/>
</dbReference>
<reference evidence="9" key="1">
    <citation type="submission" date="2017-01" db="EMBL/GenBank/DDBJ databases">
        <authorList>
            <person name="Varghese N."/>
            <person name="Submissions S."/>
        </authorList>
    </citation>
    <scope>NUCLEOTIDE SEQUENCE [LARGE SCALE GENOMIC DNA]</scope>
    <source>
        <strain evidence="9">DSM 21768</strain>
    </source>
</reference>
<proteinExistence type="inferred from homology"/>
<feature type="transmembrane region" description="Helical" evidence="4">
    <location>
        <begin position="46"/>
        <end position="67"/>
    </location>
</feature>
<feature type="region of interest" description="Disordered" evidence="3">
    <location>
        <begin position="1"/>
        <end position="40"/>
    </location>
</feature>
<dbReference type="InterPro" id="IPR050739">
    <property type="entry name" value="MFP"/>
</dbReference>
<comment type="similarity">
    <text evidence="1">Belongs to the membrane fusion protein (MFP) (TC 8.A.1) family.</text>
</comment>
<protein>
    <submittedName>
        <fullName evidence="8">Multidrug resistance efflux pump</fullName>
    </submittedName>
</protein>
<dbReference type="RefSeq" id="WP_076555931.1">
    <property type="nucleotide sequence ID" value="NZ_FTNU01000017.1"/>
</dbReference>
<keyword evidence="4" id="KW-0472">Membrane</keyword>
<dbReference type="Proteomes" id="UP000187495">
    <property type="component" value="Unassembled WGS sequence"/>
</dbReference>
<feature type="domain" description="Multidrug resistance protein MdtA-like alpha-helical hairpin" evidence="5">
    <location>
        <begin position="157"/>
        <end position="219"/>
    </location>
</feature>
<dbReference type="Gene3D" id="2.40.50.100">
    <property type="match status" value="1"/>
</dbReference>
<dbReference type="Pfam" id="PF25917">
    <property type="entry name" value="BSH_RND"/>
    <property type="match status" value="1"/>
</dbReference>
<dbReference type="AlphaFoldDB" id="A0A1N7FV05"/>
<gene>
    <name evidence="8" type="ORF">SAMN02745664_11747</name>
</gene>
<organism evidence="8 9">
    <name type="scientific">Moraxella cuniculi DSM 21768</name>
    <dbReference type="NCBI Taxonomy" id="1122245"/>
    <lineage>
        <taxon>Bacteria</taxon>
        <taxon>Pseudomonadati</taxon>
        <taxon>Pseudomonadota</taxon>
        <taxon>Gammaproteobacteria</taxon>
        <taxon>Moraxellales</taxon>
        <taxon>Moraxellaceae</taxon>
        <taxon>Moraxella</taxon>
    </lineage>
</organism>
<dbReference type="Pfam" id="PF25963">
    <property type="entry name" value="Beta-barrel_AAEA"/>
    <property type="match status" value="1"/>
</dbReference>
<accession>A0A1N7FV05</accession>
<evidence type="ECO:0000256" key="1">
    <source>
        <dbReference type="ARBA" id="ARBA00009477"/>
    </source>
</evidence>
<keyword evidence="4" id="KW-1133">Transmembrane helix</keyword>
<feature type="compositionally biased region" description="Polar residues" evidence="3">
    <location>
        <begin position="11"/>
        <end position="32"/>
    </location>
</feature>
<dbReference type="PANTHER" id="PTHR30386:SF24">
    <property type="entry name" value="MULTIDRUG RESISTANCE EFFLUX PUMP"/>
    <property type="match status" value="1"/>
</dbReference>
<keyword evidence="4" id="KW-0812">Transmembrane</keyword>
<keyword evidence="2" id="KW-0175">Coiled coil</keyword>
<evidence type="ECO:0000259" key="6">
    <source>
        <dbReference type="Pfam" id="PF25917"/>
    </source>
</evidence>
<feature type="compositionally biased region" description="Basic and acidic residues" evidence="3">
    <location>
        <begin position="1"/>
        <end position="10"/>
    </location>
</feature>
<dbReference type="InterPro" id="IPR058624">
    <property type="entry name" value="MdtA-like_HH"/>
</dbReference>
<dbReference type="STRING" id="34061.B0189_06405"/>
<dbReference type="InterPro" id="IPR058634">
    <property type="entry name" value="AaeA-lik-b-barrel"/>
</dbReference>
<feature type="domain" description="p-hydroxybenzoic acid efflux pump subunit AaeA-like beta-barrel" evidence="7">
    <location>
        <begin position="290"/>
        <end position="381"/>
    </location>
</feature>
<name>A0A1N7FV05_9GAMM</name>
<dbReference type="Gene3D" id="2.40.30.170">
    <property type="match status" value="1"/>
</dbReference>
<dbReference type="InterPro" id="IPR058625">
    <property type="entry name" value="MdtA-like_BSH"/>
</dbReference>
<feature type="domain" description="Multidrug resistance protein MdtA-like barrel-sandwich hybrid" evidence="6">
    <location>
        <begin position="89"/>
        <end position="284"/>
    </location>
</feature>
<evidence type="ECO:0000313" key="9">
    <source>
        <dbReference type="Proteomes" id="UP000187495"/>
    </source>
</evidence>